<dbReference type="GO" id="GO:0006869">
    <property type="term" value="P:lipid transport"/>
    <property type="evidence" value="ECO:0007669"/>
    <property type="project" value="UniProtKB-KW"/>
</dbReference>
<evidence type="ECO:0000256" key="7">
    <source>
        <dbReference type="ARBA" id="ARBA00023136"/>
    </source>
</evidence>
<feature type="domain" description="PDZ" evidence="11">
    <location>
        <begin position="332"/>
        <end position="399"/>
    </location>
</feature>
<keyword evidence="9" id="KW-1133">Transmembrane helix</keyword>
<dbReference type="GO" id="GO:0046872">
    <property type="term" value="F:metal ion binding"/>
    <property type="evidence" value="ECO:0007669"/>
    <property type="project" value="UniProtKB-KW"/>
</dbReference>
<dbReference type="PROSITE" id="PS50081">
    <property type="entry name" value="ZF_DAG_PE_2"/>
    <property type="match status" value="1"/>
</dbReference>
<evidence type="ECO:0000259" key="11">
    <source>
        <dbReference type="PROSITE" id="PS50106"/>
    </source>
</evidence>
<gene>
    <name evidence="13" type="ORF">HHI36_017868</name>
</gene>
<feature type="region of interest" description="Disordered" evidence="8">
    <location>
        <begin position="502"/>
        <end position="533"/>
    </location>
</feature>
<dbReference type="PANTHER" id="PTHR21519">
    <property type="entry name" value="PDZ DOMAIN-CONTAINING PROTEIN 8"/>
    <property type="match status" value="1"/>
</dbReference>
<evidence type="ECO:0000313" key="13">
    <source>
        <dbReference type="EMBL" id="KAL3280381.1"/>
    </source>
</evidence>
<reference evidence="13 14" key="1">
    <citation type="journal article" date="2021" name="BMC Biol.">
        <title>Horizontally acquired antibacterial genes associated with adaptive radiation of ladybird beetles.</title>
        <authorList>
            <person name="Li H.S."/>
            <person name="Tang X.F."/>
            <person name="Huang Y.H."/>
            <person name="Xu Z.Y."/>
            <person name="Chen M.L."/>
            <person name="Du X.Y."/>
            <person name="Qiu B.Y."/>
            <person name="Chen P.T."/>
            <person name="Zhang W."/>
            <person name="Slipinski A."/>
            <person name="Escalona H.E."/>
            <person name="Waterhouse R.M."/>
            <person name="Zwick A."/>
            <person name="Pang H."/>
        </authorList>
    </citation>
    <scope>NUCLEOTIDE SEQUENCE [LARGE SCALE GENOMIC DNA]</scope>
    <source>
        <strain evidence="13">SYSU2018</strain>
    </source>
</reference>
<evidence type="ECO:0000259" key="10">
    <source>
        <dbReference type="PROSITE" id="PS50081"/>
    </source>
</evidence>
<evidence type="ECO:0008006" key="15">
    <source>
        <dbReference type="Google" id="ProtNLM"/>
    </source>
</evidence>
<dbReference type="InterPro" id="IPR046349">
    <property type="entry name" value="C1-like_sf"/>
</dbReference>
<evidence type="ECO:0000256" key="8">
    <source>
        <dbReference type="SAM" id="MobiDB-lite"/>
    </source>
</evidence>
<evidence type="ECO:0000256" key="5">
    <source>
        <dbReference type="ARBA" id="ARBA00023055"/>
    </source>
</evidence>
<keyword evidence="9" id="KW-0812">Transmembrane</keyword>
<dbReference type="InterPro" id="IPR058801">
    <property type="entry name" value="PDZD8_N"/>
</dbReference>
<name>A0ABD2NNU9_9CUCU</name>
<keyword evidence="6" id="KW-0446">Lipid-binding</keyword>
<feature type="compositionally biased region" description="Polar residues" evidence="8">
    <location>
        <begin position="508"/>
        <end position="533"/>
    </location>
</feature>
<dbReference type="CDD" id="cd21674">
    <property type="entry name" value="SMP_PDZD8"/>
    <property type="match status" value="1"/>
</dbReference>
<keyword evidence="4" id="KW-0862">Zinc</keyword>
<evidence type="ECO:0000313" key="14">
    <source>
        <dbReference type="Proteomes" id="UP001516400"/>
    </source>
</evidence>
<dbReference type="Gene3D" id="3.30.60.20">
    <property type="match status" value="1"/>
</dbReference>
<organism evidence="13 14">
    <name type="scientific">Cryptolaemus montrouzieri</name>
    <dbReference type="NCBI Taxonomy" id="559131"/>
    <lineage>
        <taxon>Eukaryota</taxon>
        <taxon>Metazoa</taxon>
        <taxon>Ecdysozoa</taxon>
        <taxon>Arthropoda</taxon>
        <taxon>Hexapoda</taxon>
        <taxon>Insecta</taxon>
        <taxon>Pterygota</taxon>
        <taxon>Neoptera</taxon>
        <taxon>Endopterygota</taxon>
        <taxon>Coleoptera</taxon>
        <taxon>Polyphaga</taxon>
        <taxon>Cucujiformia</taxon>
        <taxon>Coccinelloidea</taxon>
        <taxon>Coccinellidae</taxon>
        <taxon>Scymninae</taxon>
        <taxon>Scymnini</taxon>
        <taxon>Cryptolaemus</taxon>
    </lineage>
</organism>
<keyword evidence="2" id="KW-0813">Transport</keyword>
<keyword evidence="5" id="KW-0445">Lipid transport</keyword>
<evidence type="ECO:0000256" key="6">
    <source>
        <dbReference type="ARBA" id="ARBA00023121"/>
    </source>
</evidence>
<dbReference type="InterPro" id="IPR039275">
    <property type="entry name" value="PDZD8"/>
</dbReference>
<comment type="caution">
    <text evidence="13">The sequence shown here is derived from an EMBL/GenBank/DDBJ whole genome shotgun (WGS) entry which is preliminary data.</text>
</comment>
<evidence type="ECO:0000256" key="1">
    <source>
        <dbReference type="ARBA" id="ARBA00004370"/>
    </source>
</evidence>
<dbReference type="PROSITE" id="PS00479">
    <property type="entry name" value="ZF_DAG_PE_1"/>
    <property type="match status" value="1"/>
</dbReference>
<dbReference type="SUPFAM" id="SSF50156">
    <property type="entry name" value="PDZ domain-like"/>
    <property type="match status" value="1"/>
</dbReference>
<dbReference type="InterPro" id="IPR031468">
    <property type="entry name" value="SMP_LBD"/>
</dbReference>
<dbReference type="InterPro" id="IPR001478">
    <property type="entry name" value="PDZ"/>
</dbReference>
<dbReference type="SMART" id="SM00109">
    <property type="entry name" value="C1"/>
    <property type="match status" value="1"/>
</dbReference>
<dbReference type="PROSITE" id="PS50106">
    <property type="entry name" value="PDZ"/>
    <property type="match status" value="1"/>
</dbReference>
<dbReference type="GO" id="GO:0008289">
    <property type="term" value="F:lipid binding"/>
    <property type="evidence" value="ECO:0007669"/>
    <property type="project" value="UniProtKB-KW"/>
</dbReference>
<dbReference type="SMART" id="SM00228">
    <property type="entry name" value="PDZ"/>
    <property type="match status" value="1"/>
</dbReference>
<evidence type="ECO:0000256" key="3">
    <source>
        <dbReference type="ARBA" id="ARBA00022723"/>
    </source>
</evidence>
<dbReference type="EMBL" id="JABFTP020000124">
    <property type="protein sequence ID" value="KAL3280381.1"/>
    <property type="molecule type" value="Genomic_DNA"/>
</dbReference>
<sequence>MDLFGLFFLFCIAVLLGIIMTLVVQYYLLYAYFKKSPLAKSPEKPGSSDYFLPEALRKHIETEKYDTNGKDCSLPVSLIFQFLFHELRHSESIKCWLYKKLTMEFDELLTKTTIGKFFDSISFVLQIKDMHLGNQFPDIKQVTVEEVKLDKKEEHIETISLCLNIDYSGNFLLCIDGKMKFGKAAFLSIKVKKICGLVRLQFTRIPYTHWSFSFYSDPLIELAVESHFQGRQLQSNITNLIVNQIKKAIKRKHTLPNYKIRYKPFFIKTDPSQLDLEDGEIVPQGQLEVNCVEISRLAIPSGIQSIYYTFAVDSIPWICVYHKDDNFYMTLEVTLTKLRQAPLGVVFKQEQGQVIVDSVSPHSLAYRSGLKSGDIVLTVESKNVVSVPQVAKAIKSTSGTNITLRIERIAENYTLKCTEQTIDKTDIKIPNGETSEEELLQTEQDSFIIVESSKKDKESGDKKMKILGIEKIKSSDKLSKSGGSAENMSKFAQTIGNFSLRKRKTSVSDRPSNDNSAKTTPSSSNPGTPQHTSFKQTISIPVLLSAKKHSIAEIPETTKLDVDQDSLQTASTVEIFKSTTTVTNSLLSLNNEYQFGLKDNSKYLNVNVWGTCPEGSDLLLGYANIPLNHILNECCNSVLGHYIRRYSFLPPTNVPPNSQTHPLLSHSGFEHVFCYGDILLSFVWTHEDDVELKRKASIVSIEPDGKSLESVGSIKHDFLRRQFHRTTQCDFCTKKIWLKDAVQCKNCGMCCHKKCIVKCQLVSDCRPSESLSVVGSNPEITMTEADDLSVTDTEGSHISSSQSRSLPPSPQRTPSRKQSLANVNPFLMCPAVLDEIQKQPQESIEAINRLLEQVLLCPADEHLMDAAKESGQQLYNHLTYNERTDKINVMMAELKKSLDYITNEHMELTKQMNTEDSEVEKTKLAFLLGKADAKVHGLSVLMLHYCSSLQHSQDKIV</sequence>
<keyword evidence="14" id="KW-1185">Reference proteome</keyword>
<evidence type="ECO:0000256" key="2">
    <source>
        <dbReference type="ARBA" id="ARBA00022448"/>
    </source>
</evidence>
<dbReference type="GO" id="GO:0016020">
    <property type="term" value="C:membrane"/>
    <property type="evidence" value="ECO:0007669"/>
    <property type="project" value="UniProtKB-SubCell"/>
</dbReference>
<dbReference type="Pfam" id="PF26547">
    <property type="entry name" value="PDZD8_N"/>
    <property type="match status" value="1"/>
</dbReference>
<feature type="transmembrane region" description="Helical" evidence="9">
    <location>
        <begin position="6"/>
        <end position="30"/>
    </location>
</feature>
<comment type="subcellular location">
    <subcellularLocation>
        <location evidence="1">Membrane</location>
    </subcellularLocation>
</comment>
<evidence type="ECO:0000259" key="12">
    <source>
        <dbReference type="PROSITE" id="PS51847"/>
    </source>
</evidence>
<dbReference type="SUPFAM" id="SSF57889">
    <property type="entry name" value="Cysteine-rich domain"/>
    <property type="match status" value="1"/>
</dbReference>
<evidence type="ECO:0000256" key="4">
    <source>
        <dbReference type="ARBA" id="ARBA00022833"/>
    </source>
</evidence>
<proteinExistence type="predicted"/>
<feature type="domain" description="SMP-LTD" evidence="12">
    <location>
        <begin position="74"/>
        <end position="264"/>
    </location>
</feature>
<accession>A0ABD2NNU9</accession>
<dbReference type="InterPro" id="IPR036034">
    <property type="entry name" value="PDZ_sf"/>
</dbReference>
<dbReference type="AlphaFoldDB" id="A0ABD2NNU9"/>
<dbReference type="Gene3D" id="2.30.42.10">
    <property type="match status" value="1"/>
</dbReference>
<feature type="domain" description="Phorbol-ester/DAG-type" evidence="10">
    <location>
        <begin position="715"/>
        <end position="765"/>
    </location>
</feature>
<keyword evidence="7 9" id="KW-0472">Membrane</keyword>
<evidence type="ECO:0000256" key="9">
    <source>
        <dbReference type="SAM" id="Phobius"/>
    </source>
</evidence>
<feature type="region of interest" description="Disordered" evidence="8">
    <location>
        <begin position="782"/>
        <end position="817"/>
    </location>
</feature>
<protein>
    <recommendedName>
        <fullName evidence="15">PDZ domain-containing protein 8</fullName>
    </recommendedName>
</protein>
<dbReference type="InterPro" id="IPR002219">
    <property type="entry name" value="PKC_DAG/PE"/>
</dbReference>
<dbReference type="Proteomes" id="UP001516400">
    <property type="component" value="Unassembled WGS sequence"/>
</dbReference>
<keyword evidence="3" id="KW-0479">Metal-binding</keyword>
<dbReference type="PROSITE" id="PS51847">
    <property type="entry name" value="SMP"/>
    <property type="match status" value="1"/>
</dbReference>
<dbReference type="CDD" id="cd20825">
    <property type="entry name" value="C1_PDZD8"/>
    <property type="match status" value="1"/>
</dbReference>
<dbReference type="Pfam" id="PF17820">
    <property type="entry name" value="PDZ_6"/>
    <property type="match status" value="1"/>
</dbReference>
<dbReference type="InterPro" id="IPR041489">
    <property type="entry name" value="PDZ_6"/>
</dbReference>
<dbReference type="PANTHER" id="PTHR21519:SF1">
    <property type="entry name" value="PDZ DOMAIN-CONTAINING PROTEIN 8"/>
    <property type="match status" value="1"/>
</dbReference>